<dbReference type="InterPro" id="IPR016156">
    <property type="entry name" value="FAD/NAD-linked_Rdtase_dimer_sf"/>
</dbReference>
<evidence type="ECO:0000313" key="14">
    <source>
        <dbReference type="Proteomes" id="UP001431656"/>
    </source>
</evidence>
<dbReference type="Pfam" id="PF02852">
    <property type="entry name" value="Pyr_redox_dim"/>
    <property type="match status" value="1"/>
</dbReference>
<feature type="transmembrane region" description="Helical" evidence="9">
    <location>
        <begin position="164"/>
        <end position="183"/>
    </location>
</feature>
<dbReference type="Gene3D" id="3.30.390.30">
    <property type="match status" value="1"/>
</dbReference>
<dbReference type="GO" id="GO:0015297">
    <property type="term" value="F:antiporter activity"/>
    <property type="evidence" value="ECO:0007669"/>
    <property type="project" value="InterPro"/>
</dbReference>
<dbReference type="InterPro" id="IPR023753">
    <property type="entry name" value="FAD/NAD-binding_dom"/>
</dbReference>
<feature type="transmembrane region" description="Helical" evidence="9">
    <location>
        <begin position="195"/>
        <end position="218"/>
    </location>
</feature>
<accession>A0AAN0K6M2</accession>
<dbReference type="KEGG" id="broo:brsh051_13090"/>
<protein>
    <recommendedName>
        <fullName evidence="15">Pyridine nucleotide-disulfide oxidoreductase</fullName>
    </recommendedName>
</protein>
<evidence type="ECO:0000256" key="5">
    <source>
        <dbReference type="ARBA" id="ARBA00022827"/>
    </source>
</evidence>
<dbReference type="GO" id="GO:0016020">
    <property type="term" value="C:membrane"/>
    <property type="evidence" value="ECO:0007669"/>
    <property type="project" value="UniProtKB-SubCell"/>
</dbReference>
<dbReference type="GO" id="GO:0003955">
    <property type="term" value="F:NAD(P)H dehydrogenase (quinone) activity"/>
    <property type="evidence" value="ECO:0007669"/>
    <property type="project" value="TreeGrafter"/>
</dbReference>
<dbReference type="SUPFAM" id="SSF55424">
    <property type="entry name" value="FAD/NAD-linked reductases, dimerisation (C-terminal) domain"/>
    <property type="match status" value="1"/>
</dbReference>
<dbReference type="InterPro" id="IPR036188">
    <property type="entry name" value="FAD/NAD-bd_sf"/>
</dbReference>
<dbReference type="InterPro" id="IPR038770">
    <property type="entry name" value="Na+/solute_symporter_sf"/>
</dbReference>
<dbReference type="PRINTS" id="PR00411">
    <property type="entry name" value="PNDRDTASEI"/>
</dbReference>
<evidence type="ECO:0008006" key="15">
    <source>
        <dbReference type="Google" id="ProtNLM"/>
    </source>
</evidence>
<evidence type="ECO:0000256" key="1">
    <source>
        <dbReference type="ARBA" id="ARBA00001974"/>
    </source>
</evidence>
<dbReference type="Pfam" id="PF07992">
    <property type="entry name" value="Pyr_redox_2"/>
    <property type="match status" value="1"/>
</dbReference>
<feature type="transmembrane region" description="Helical" evidence="9">
    <location>
        <begin position="15"/>
        <end position="33"/>
    </location>
</feature>
<evidence type="ECO:0000256" key="8">
    <source>
        <dbReference type="SAM" id="MobiDB-lite"/>
    </source>
</evidence>
<evidence type="ECO:0000259" key="12">
    <source>
        <dbReference type="Pfam" id="PF07992"/>
    </source>
</evidence>
<dbReference type="PANTHER" id="PTHR43014:SF2">
    <property type="entry name" value="MERCURIC REDUCTASE"/>
    <property type="match status" value="1"/>
</dbReference>
<evidence type="ECO:0000259" key="10">
    <source>
        <dbReference type="Pfam" id="PF00999"/>
    </source>
</evidence>
<dbReference type="AlphaFoldDB" id="A0AAN0K6M2"/>
<feature type="domain" description="Cation/H+ exchanger transmembrane" evidence="10">
    <location>
        <begin position="17"/>
        <end position="304"/>
    </location>
</feature>
<reference evidence="13" key="1">
    <citation type="journal article" date="2024" name="Int. J. Syst. Evol. Microbiol.">
        <title>Brooklawnia propionicigenes sp. nov., a facultatively anaerobic, propionate-producing bacterium isolated from a methanogenic reactor treating waste from cattle farms.</title>
        <authorList>
            <person name="Akita Y."/>
            <person name="Ueki A."/>
            <person name="Tonouchi A."/>
            <person name="Sugawara Y."/>
            <person name="Honma S."/>
            <person name="Kaku N."/>
            <person name="Ueki K."/>
        </authorList>
    </citation>
    <scope>NUCLEOTIDE SEQUENCE</scope>
    <source>
        <strain evidence="13">SH051</strain>
    </source>
</reference>
<evidence type="ECO:0000256" key="2">
    <source>
        <dbReference type="ARBA" id="ARBA00004141"/>
    </source>
</evidence>
<evidence type="ECO:0000259" key="11">
    <source>
        <dbReference type="Pfam" id="PF02852"/>
    </source>
</evidence>
<keyword evidence="3" id="KW-0285">Flavoprotein</keyword>
<name>A0AAN0K6M2_9ACTN</name>
<comment type="subcellular location">
    <subcellularLocation>
        <location evidence="2">Membrane</location>
        <topology evidence="2">Multi-pass membrane protein</topology>
    </subcellularLocation>
</comment>
<feature type="transmembrane region" description="Helical" evidence="9">
    <location>
        <begin position="39"/>
        <end position="59"/>
    </location>
</feature>
<dbReference type="PANTHER" id="PTHR43014">
    <property type="entry name" value="MERCURIC REDUCTASE"/>
    <property type="match status" value="1"/>
</dbReference>
<feature type="region of interest" description="Disordered" evidence="8">
    <location>
        <begin position="315"/>
        <end position="350"/>
    </location>
</feature>
<evidence type="ECO:0000256" key="3">
    <source>
        <dbReference type="ARBA" id="ARBA00022630"/>
    </source>
</evidence>
<keyword evidence="5" id="KW-0274">FAD</keyword>
<dbReference type="EMBL" id="AP028056">
    <property type="protein sequence ID" value="BEH02028.1"/>
    <property type="molecule type" value="Genomic_DNA"/>
</dbReference>
<gene>
    <name evidence="13" type="ORF">brsh051_13090</name>
</gene>
<feature type="transmembrane region" description="Helical" evidence="9">
    <location>
        <begin position="71"/>
        <end position="91"/>
    </location>
</feature>
<dbReference type="Proteomes" id="UP001431656">
    <property type="component" value="Chromosome"/>
</dbReference>
<dbReference type="RefSeq" id="WP_286268334.1">
    <property type="nucleotide sequence ID" value="NZ_AP028056.1"/>
</dbReference>
<feature type="domain" description="Pyridine nucleotide-disulphide oxidoreductase dimerisation" evidence="11">
    <location>
        <begin position="701"/>
        <end position="806"/>
    </location>
</feature>
<evidence type="ECO:0000256" key="7">
    <source>
        <dbReference type="ARBA" id="ARBA00023136"/>
    </source>
</evidence>
<dbReference type="Gene3D" id="3.50.50.60">
    <property type="entry name" value="FAD/NAD(P)-binding domain"/>
    <property type="match status" value="2"/>
</dbReference>
<feature type="domain" description="FAD/NAD(P)-binding" evidence="12">
    <location>
        <begin position="358"/>
        <end position="643"/>
    </location>
</feature>
<feature type="transmembrane region" description="Helical" evidence="9">
    <location>
        <begin position="287"/>
        <end position="308"/>
    </location>
</feature>
<evidence type="ECO:0000256" key="9">
    <source>
        <dbReference type="SAM" id="Phobius"/>
    </source>
</evidence>
<feature type="transmembrane region" description="Helical" evidence="9">
    <location>
        <begin position="139"/>
        <end position="158"/>
    </location>
</feature>
<dbReference type="SUPFAM" id="SSF51905">
    <property type="entry name" value="FAD/NAD(P)-binding domain"/>
    <property type="match status" value="2"/>
</dbReference>
<dbReference type="InterPro" id="IPR004099">
    <property type="entry name" value="Pyr_nucl-diS_OxRdtase_dimer"/>
</dbReference>
<organism evidence="13 14">
    <name type="scientific">Brooklawnia propionicigenes</name>
    <dbReference type="NCBI Taxonomy" id="3041175"/>
    <lineage>
        <taxon>Bacteria</taxon>
        <taxon>Bacillati</taxon>
        <taxon>Actinomycetota</taxon>
        <taxon>Actinomycetes</taxon>
        <taxon>Propionibacteriales</taxon>
        <taxon>Propionibacteriaceae</taxon>
        <taxon>Brooklawnia</taxon>
    </lineage>
</organism>
<proteinExistence type="predicted"/>
<dbReference type="InterPro" id="IPR006153">
    <property type="entry name" value="Cation/H_exchanger_TM"/>
</dbReference>
<comment type="cofactor">
    <cofactor evidence="1">
        <name>FAD</name>
        <dbReference type="ChEBI" id="CHEBI:57692"/>
    </cofactor>
</comment>
<dbReference type="GO" id="GO:1902600">
    <property type="term" value="P:proton transmembrane transport"/>
    <property type="evidence" value="ECO:0007669"/>
    <property type="project" value="InterPro"/>
</dbReference>
<sequence length="819" mass="85012">MTEPEWLTRGDHHGWRGWLISLIVGVVVGILLAPSAITGVFIGIAFTSTALGTLIPVLRDEGDLHSPFGRAVTATGAAGEFGPLLAISIFLGGRSPLAGMLVVAVFAIIAGVAIWLASRSSLPVFNRMMTLTLHTSGQFAIRTVIFLLAGLSVLSIVLGLDMLLGAFAAGVLSRVLLAGSAPADREMVEAKLEAVGFGFLVPVFFIMTGVTFDLNALIAAPRLIGLLGFAVVLLLIIRGIPALLAVPQGSTAADRAAMLLFGATGLPIIVAVTGIGVERGELDAGLAAALVGAGMLSVLIFPALALALRRRSQGRAARRPGRCPDPGLASPPEKARAVRPSDTTDDTRSTRLEAMDAFDVVVVGAGPAGENAADYAIRSSSRTAALVESGLVGGECSYYACMPSKALLRPLDVRAAAIHLGGLPDHLDVDTAALLARRDSWVSDYVDQGQVSWAEEAGISVVRGTGRLVGERTVEVTGPEGTRTLHARHAVVLATGSRPVVPEFLRPALPWGSRDATGIVEVPSSVAVVGGGVVACEASRWLAALGARVTMLVRGRRLLTRFEPFVSDLVAAGLAAEGVDIRFGVRLTAADRPDASDTGLGRVHGGPVRLAAADGSESIHAEVLVATGRTPARDDLGLDSVGLSPADLDGPLPQWLYLAGDISGAAPLTHWGKYQARLVGDRIAARAEGRTPPAEPPGVPVPQVVFTDPQVTTVGLTAAQAGEAGHRIRTVQVPVSSTGGVMLLRDDATGTAQLVIDDETNTVLGATFVGPDLAELLHSATIAITAKVPIDVLWHAVPSYPTASELWLRLLDSDREATR</sequence>
<dbReference type="GO" id="GO:0050660">
    <property type="term" value="F:flavin adenine dinucleotide binding"/>
    <property type="evidence" value="ECO:0007669"/>
    <property type="project" value="TreeGrafter"/>
</dbReference>
<keyword evidence="14" id="KW-1185">Reference proteome</keyword>
<dbReference type="PRINTS" id="PR00368">
    <property type="entry name" value="FADPNR"/>
</dbReference>
<keyword evidence="6 9" id="KW-1133">Transmembrane helix</keyword>
<keyword evidence="4 9" id="KW-0812">Transmembrane</keyword>
<dbReference type="Gene3D" id="1.20.1530.20">
    <property type="match status" value="1"/>
</dbReference>
<feature type="transmembrane region" description="Helical" evidence="9">
    <location>
        <begin position="97"/>
        <end position="118"/>
    </location>
</feature>
<feature type="transmembrane region" description="Helical" evidence="9">
    <location>
        <begin position="256"/>
        <end position="275"/>
    </location>
</feature>
<evidence type="ECO:0000256" key="6">
    <source>
        <dbReference type="ARBA" id="ARBA00022989"/>
    </source>
</evidence>
<evidence type="ECO:0000313" key="13">
    <source>
        <dbReference type="EMBL" id="BEH02028.1"/>
    </source>
</evidence>
<evidence type="ECO:0000256" key="4">
    <source>
        <dbReference type="ARBA" id="ARBA00022692"/>
    </source>
</evidence>
<feature type="transmembrane region" description="Helical" evidence="9">
    <location>
        <begin position="224"/>
        <end position="244"/>
    </location>
</feature>
<dbReference type="Pfam" id="PF00999">
    <property type="entry name" value="Na_H_Exchanger"/>
    <property type="match status" value="1"/>
</dbReference>
<keyword evidence="7 9" id="KW-0472">Membrane</keyword>